<dbReference type="STRING" id="1805146.AUJ27_03465"/>
<dbReference type="EMBL" id="MNUU01000067">
    <property type="protein sequence ID" value="OIO06847.1"/>
    <property type="molecule type" value="Genomic_DNA"/>
</dbReference>
<gene>
    <name evidence="1" type="ORF">AUJ27_03465</name>
</gene>
<dbReference type="AlphaFoldDB" id="A0A1J4T9F1"/>
<protein>
    <recommendedName>
        <fullName evidence="3">Polymerase nucleotidyl transferase domain-containing protein</fullName>
    </recommendedName>
</protein>
<reference evidence="1 2" key="1">
    <citation type="journal article" date="2016" name="Environ. Microbiol.">
        <title>Genomic resolution of a cold subsurface aquifer community provides metabolic insights for novel microbes adapted to high CO concentrations.</title>
        <authorList>
            <person name="Probst A.J."/>
            <person name="Castelle C.J."/>
            <person name="Singh A."/>
            <person name="Brown C.T."/>
            <person name="Anantharaman K."/>
            <person name="Sharon I."/>
            <person name="Hug L.A."/>
            <person name="Burstein D."/>
            <person name="Emerson J.B."/>
            <person name="Thomas B.C."/>
            <person name="Banfield J.F."/>
        </authorList>
    </citation>
    <scope>NUCLEOTIDE SEQUENCE [LARGE SCALE GENOMIC DNA]</scope>
    <source>
        <strain evidence="1">CG1_02_37_44</strain>
    </source>
</reference>
<evidence type="ECO:0000313" key="1">
    <source>
        <dbReference type="EMBL" id="OIO06847.1"/>
    </source>
</evidence>
<organism evidence="1 2">
    <name type="scientific">Candidatus Falkowbacteria bacterium CG1_02_37_44</name>
    <dbReference type="NCBI Taxonomy" id="1805146"/>
    <lineage>
        <taxon>Bacteria</taxon>
        <taxon>Candidatus Falkowiibacteriota</taxon>
    </lineage>
</organism>
<sequence length="361" mass="43006">MEKLNKNNIILKEAIVKTIAFFDIFDFPLTDFEVWKFLYVGVETQNFASLRKVKNVLESNRIDDILENKDGFYFLQGRDEIIKIRQDRYIYTDRKFKKALRVMQVFKFIPWLKMAAVSNIMGAHNLRDGSDIDFFIITERKRVWLTRFFCVVLAKILRLRPRPGKTRDKICLNFYISEEAMDLKNLMLNSSIILSGAKNFVEENKLRDPCLPARFAIASARRAGRLHSVQDDKEVYDIYFIYWLAGLVPIYNNNSAYEKFIANNDWLKEYLPNWRMKNIAGRRLIKRDDFSFYRDIMDLLFGGLEKNFQSWQIKLMPAALKELKNIGRQVAINDQIIKMHANDRREEYRKRWIEKIRGFNI</sequence>
<comment type="caution">
    <text evidence="1">The sequence shown here is derived from an EMBL/GenBank/DDBJ whole genome shotgun (WGS) entry which is preliminary data.</text>
</comment>
<name>A0A1J4T9F1_9BACT</name>
<dbReference type="Proteomes" id="UP000183192">
    <property type="component" value="Unassembled WGS sequence"/>
</dbReference>
<evidence type="ECO:0000313" key="2">
    <source>
        <dbReference type="Proteomes" id="UP000183192"/>
    </source>
</evidence>
<proteinExistence type="predicted"/>
<accession>A0A1J4T9F1</accession>
<evidence type="ECO:0008006" key="3">
    <source>
        <dbReference type="Google" id="ProtNLM"/>
    </source>
</evidence>